<keyword evidence="3" id="KW-1185">Reference proteome</keyword>
<dbReference type="eggNOG" id="ENOG5032TN7">
    <property type="taxonomic scope" value="Bacteria"/>
</dbReference>
<accession>K9EJF2</accession>
<feature type="compositionally biased region" description="Acidic residues" evidence="1">
    <location>
        <begin position="361"/>
        <end position="392"/>
    </location>
</feature>
<dbReference type="Proteomes" id="UP000009888">
    <property type="component" value="Unassembled WGS sequence"/>
</dbReference>
<dbReference type="STRING" id="202789.GCA_001457435_00123"/>
<proteinExistence type="predicted"/>
<evidence type="ECO:0000313" key="2">
    <source>
        <dbReference type="EMBL" id="EKU95966.1"/>
    </source>
</evidence>
<dbReference type="AlphaFoldDB" id="K9EJF2"/>
<evidence type="ECO:0008006" key="4">
    <source>
        <dbReference type="Google" id="ProtNLM"/>
    </source>
</evidence>
<sequence>METITLKRPAEALTVIPHLLGFYPTHHLVVFGAECDPQGPAASVAHSGPLMKVDLRGGPVTFETALELASGVEVCRMRRVIIAAYVEDVETISDSPHFASLAATVSMVCDRLEMMWETDSNGWSLDVFVADEHGFYDLSEDKTYRWDVLDSSEAAASLVYAGSAPLTQEPSIRIERKSKTRRQNATRTCEQQLQEGRHNRIFSTWDSLIRRFIRYRSKGRSARLPEVSSREAGLALAGLKSIEIRDRILSLALSSEPLVPLNEVDLSNSAELNAQEMPNIERARAFLMIFDEIAGFASETDPAPLACAAYLAWWIGMTSLAAQRTREALVADSTYSLAMLLNNALQWSSLPPWLSPAICDEAPDLQDDDEEAIEEYEEECEGNEAEADDDAA</sequence>
<organism evidence="2 3">
    <name type="scientific">Actinobaculum massiliense ACS-171-V-Col2</name>
    <dbReference type="NCBI Taxonomy" id="883066"/>
    <lineage>
        <taxon>Bacteria</taxon>
        <taxon>Bacillati</taxon>
        <taxon>Actinomycetota</taxon>
        <taxon>Actinomycetes</taxon>
        <taxon>Actinomycetales</taxon>
        <taxon>Actinomycetaceae</taxon>
        <taxon>Actinobaculum</taxon>
    </lineage>
</organism>
<gene>
    <name evidence="2" type="ORF">HMPREF9233_00054</name>
</gene>
<comment type="caution">
    <text evidence="2">The sequence shown here is derived from an EMBL/GenBank/DDBJ whole genome shotgun (WGS) entry which is preliminary data.</text>
</comment>
<feature type="region of interest" description="Disordered" evidence="1">
    <location>
        <begin position="360"/>
        <end position="392"/>
    </location>
</feature>
<dbReference type="InterPro" id="IPR025447">
    <property type="entry name" value="DUF4192"/>
</dbReference>
<evidence type="ECO:0000313" key="3">
    <source>
        <dbReference type="Proteomes" id="UP000009888"/>
    </source>
</evidence>
<dbReference type="HOGENOM" id="CLU_640357_0_0_11"/>
<name>K9EJF2_9ACTO</name>
<reference evidence="2 3" key="1">
    <citation type="submission" date="2012-09" db="EMBL/GenBank/DDBJ databases">
        <title>The Genome Sequence of Actinobaculum massiliae ACS-171-V-COL2.</title>
        <authorList>
            <consortium name="The Broad Institute Genome Sequencing Platform"/>
            <person name="Earl A."/>
            <person name="Ward D."/>
            <person name="Feldgarden M."/>
            <person name="Gevers D."/>
            <person name="Saerens B."/>
            <person name="Vaneechoutte M."/>
            <person name="Walker B."/>
            <person name="Young S.K."/>
            <person name="Zeng Q."/>
            <person name="Gargeya S."/>
            <person name="Fitzgerald M."/>
            <person name="Haas B."/>
            <person name="Abouelleil A."/>
            <person name="Alvarado L."/>
            <person name="Arachchi H.M."/>
            <person name="Berlin A."/>
            <person name="Chapman S.B."/>
            <person name="Goldberg J."/>
            <person name="Griggs A."/>
            <person name="Gujja S."/>
            <person name="Hansen M."/>
            <person name="Howarth C."/>
            <person name="Imamovic A."/>
            <person name="Larimer J."/>
            <person name="McCowen C."/>
            <person name="Montmayeur A."/>
            <person name="Murphy C."/>
            <person name="Neiman D."/>
            <person name="Pearson M."/>
            <person name="Priest M."/>
            <person name="Roberts A."/>
            <person name="Saif S."/>
            <person name="Shea T."/>
            <person name="Sisk P."/>
            <person name="Sykes S."/>
            <person name="Wortman J."/>
            <person name="Nusbaum C."/>
            <person name="Birren B."/>
        </authorList>
    </citation>
    <scope>NUCLEOTIDE SEQUENCE [LARGE SCALE GENOMIC DNA]</scope>
    <source>
        <strain evidence="3">ACS-171-V-Col2</strain>
    </source>
</reference>
<protein>
    <recommendedName>
        <fullName evidence="4">DUF4192 family protein</fullName>
    </recommendedName>
</protein>
<evidence type="ECO:0000256" key="1">
    <source>
        <dbReference type="SAM" id="MobiDB-lite"/>
    </source>
</evidence>
<dbReference type="PATRIC" id="fig|883066.3.peg.57"/>
<dbReference type="Pfam" id="PF13830">
    <property type="entry name" value="DUF4192"/>
    <property type="match status" value="1"/>
</dbReference>
<dbReference type="EMBL" id="AGWL01000001">
    <property type="protein sequence ID" value="EKU95966.1"/>
    <property type="molecule type" value="Genomic_DNA"/>
</dbReference>